<proteinExistence type="predicted"/>
<organism evidence="2 3">
    <name type="scientific">Haloferax litoreum</name>
    <dbReference type="NCBI Taxonomy" id="2666140"/>
    <lineage>
        <taxon>Archaea</taxon>
        <taxon>Methanobacteriati</taxon>
        <taxon>Methanobacteriota</taxon>
        <taxon>Stenosarchaea group</taxon>
        <taxon>Halobacteria</taxon>
        <taxon>Halobacteriales</taxon>
        <taxon>Haloferacaceae</taxon>
        <taxon>Haloferax</taxon>
    </lineage>
</organism>
<sequence length="124" mass="13636">MKSVTRVLVLAVVLLSTGCLGVPPTAEQTQTTTSATATPTPAAPISDEEAIERATTYHEAQIRDNIDDDEYDVGRPTTQVTNRAENGVYVEVEQGYSRTSDGVRVNHLTESKYFVNETTIRQIY</sequence>
<feature type="compositionally biased region" description="Low complexity" evidence="1">
    <location>
        <begin position="23"/>
        <end position="44"/>
    </location>
</feature>
<keyword evidence="3" id="KW-1185">Reference proteome</keyword>
<protein>
    <recommendedName>
        <fullName evidence="4">Lipoprotein</fullName>
    </recommendedName>
</protein>
<gene>
    <name evidence="2" type="ORF">GJR96_03910</name>
</gene>
<dbReference type="PROSITE" id="PS51257">
    <property type="entry name" value="PROKAR_LIPOPROTEIN"/>
    <property type="match status" value="1"/>
</dbReference>
<comment type="caution">
    <text evidence="2">The sequence shown here is derived from an EMBL/GenBank/DDBJ whole genome shotgun (WGS) entry which is preliminary data.</text>
</comment>
<feature type="region of interest" description="Disordered" evidence="1">
    <location>
        <begin position="21"/>
        <end position="84"/>
    </location>
</feature>
<evidence type="ECO:0000313" key="2">
    <source>
        <dbReference type="EMBL" id="MRX21102.1"/>
    </source>
</evidence>
<evidence type="ECO:0000256" key="1">
    <source>
        <dbReference type="SAM" id="MobiDB-lite"/>
    </source>
</evidence>
<accession>A0A6A8GF26</accession>
<name>A0A6A8GF26_9EURY</name>
<dbReference type="RefSeq" id="WP_151161732.1">
    <property type="nucleotide sequence ID" value="NZ_WKJO01000001.1"/>
</dbReference>
<dbReference type="Proteomes" id="UP000439022">
    <property type="component" value="Unassembled WGS sequence"/>
</dbReference>
<dbReference type="EMBL" id="WKJO01000001">
    <property type="protein sequence ID" value="MRX21102.1"/>
    <property type="molecule type" value="Genomic_DNA"/>
</dbReference>
<reference evidence="2 3" key="1">
    <citation type="submission" date="2019-11" db="EMBL/GenBank/DDBJ databases">
        <title>Whole genome sequence of Haloferax sp. MBLA0076.</title>
        <authorList>
            <person name="Seo M.-J."/>
            <person name="Cho E.-S."/>
        </authorList>
    </citation>
    <scope>NUCLEOTIDE SEQUENCE [LARGE SCALE GENOMIC DNA]</scope>
    <source>
        <strain evidence="2 3">MBLA0076</strain>
    </source>
</reference>
<feature type="compositionally biased region" description="Basic and acidic residues" evidence="1">
    <location>
        <begin position="51"/>
        <end position="65"/>
    </location>
</feature>
<evidence type="ECO:0008006" key="4">
    <source>
        <dbReference type="Google" id="ProtNLM"/>
    </source>
</evidence>
<evidence type="ECO:0000313" key="3">
    <source>
        <dbReference type="Proteomes" id="UP000439022"/>
    </source>
</evidence>
<dbReference type="AlphaFoldDB" id="A0A6A8GF26"/>